<evidence type="ECO:0000256" key="2">
    <source>
        <dbReference type="SAM" id="MobiDB-lite"/>
    </source>
</evidence>
<feature type="coiled-coil region" evidence="1">
    <location>
        <begin position="80"/>
        <end position="122"/>
    </location>
</feature>
<gene>
    <name evidence="3" type="ORF">LIER_26626</name>
</gene>
<comment type="caution">
    <text evidence="3">The sequence shown here is derived from an EMBL/GenBank/DDBJ whole genome shotgun (WGS) entry which is preliminary data.</text>
</comment>
<dbReference type="AlphaFoldDB" id="A0AAV3RD94"/>
<evidence type="ECO:0000256" key="1">
    <source>
        <dbReference type="SAM" id="Coils"/>
    </source>
</evidence>
<organism evidence="3 4">
    <name type="scientific">Lithospermum erythrorhizon</name>
    <name type="common">Purple gromwell</name>
    <name type="synonym">Lithospermum officinale var. erythrorhizon</name>
    <dbReference type="NCBI Taxonomy" id="34254"/>
    <lineage>
        <taxon>Eukaryota</taxon>
        <taxon>Viridiplantae</taxon>
        <taxon>Streptophyta</taxon>
        <taxon>Embryophyta</taxon>
        <taxon>Tracheophyta</taxon>
        <taxon>Spermatophyta</taxon>
        <taxon>Magnoliopsida</taxon>
        <taxon>eudicotyledons</taxon>
        <taxon>Gunneridae</taxon>
        <taxon>Pentapetalae</taxon>
        <taxon>asterids</taxon>
        <taxon>lamiids</taxon>
        <taxon>Boraginales</taxon>
        <taxon>Boraginaceae</taxon>
        <taxon>Boraginoideae</taxon>
        <taxon>Lithospermeae</taxon>
        <taxon>Lithospermum</taxon>
    </lineage>
</organism>
<sequence>MPHLPLGSLNEGGADSVPRKKQDAFQASRPLILEWVAKDFDKAHDPMEVQASIARYLIKDAFDNARAEAHGEERALRLQVQELVQKTEDLKGKNEKLKTSLVAAEKEKKEAQEKCIQEAEKLELLHTRYTRVEPRMWG</sequence>
<evidence type="ECO:0000313" key="3">
    <source>
        <dbReference type="EMBL" id="GAA0172893.1"/>
    </source>
</evidence>
<dbReference type="EMBL" id="BAABME010008338">
    <property type="protein sequence ID" value="GAA0172893.1"/>
    <property type="molecule type" value="Genomic_DNA"/>
</dbReference>
<accession>A0AAV3RD94</accession>
<evidence type="ECO:0000313" key="4">
    <source>
        <dbReference type="Proteomes" id="UP001454036"/>
    </source>
</evidence>
<name>A0AAV3RD94_LITER</name>
<protein>
    <submittedName>
        <fullName evidence="3">Uncharacterized protein</fullName>
    </submittedName>
</protein>
<reference evidence="3 4" key="1">
    <citation type="submission" date="2024-01" db="EMBL/GenBank/DDBJ databases">
        <title>The complete chloroplast genome sequence of Lithospermum erythrorhizon: insights into the phylogenetic relationship among Boraginaceae species and the maternal lineages of purple gromwells.</title>
        <authorList>
            <person name="Okada T."/>
            <person name="Watanabe K."/>
        </authorList>
    </citation>
    <scope>NUCLEOTIDE SEQUENCE [LARGE SCALE GENOMIC DNA]</scope>
</reference>
<feature type="region of interest" description="Disordered" evidence="2">
    <location>
        <begin position="1"/>
        <end position="21"/>
    </location>
</feature>
<keyword evidence="1" id="KW-0175">Coiled coil</keyword>
<keyword evidence="4" id="KW-1185">Reference proteome</keyword>
<dbReference type="Proteomes" id="UP001454036">
    <property type="component" value="Unassembled WGS sequence"/>
</dbReference>
<proteinExistence type="predicted"/>